<organism evidence="3 4">
    <name type="scientific">Mycolicibacterium hodleri</name>
    <dbReference type="NCBI Taxonomy" id="49897"/>
    <lineage>
        <taxon>Bacteria</taxon>
        <taxon>Bacillati</taxon>
        <taxon>Actinomycetota</taxon>
        <taxon>Actinomycetes</taxon>
        <taxon>Mycobacteriales</taxon>
        <taxon>Mycobacteriaceae</taxon>
        <taxon>Mycolicibacterium</taxon>
    </lineage>
</organism>
<feature type="transmembrane region" description="Helical" evidence="1">
    <location>
        <begin position="12"/>
        <end position="36"/>
    </location>
</feature>
<dbReference type="EMBL" id="RCZG01000001">
    <property type="protein sequence ID" value="TPG37117.1"/>
    <property type="molecule type" value="Genomic_DNA"/>
</dbReference>
<accession>A0A502EI11</accession>
<comment type="caution">
    <text evidence="3">The sequence shown here is derived from an EMBL/GenBank/DDBJ whole genome shotgun (WGS) entry which is preliminary data.</text>
</comment>
<sequence length="242" mass="25906">MKSLTWPRILTFGAVLTMVAAGIGFVLVLILNAFVFDEYDAYGEVPIPGSSSLQLPAGDATVTFRTVLIGGSGSGLPVPPLKYRITGPGGVDAQLTEDYGTTTTVNNDARVRIGYLHVPVEGTYDVELDGNVSAYLNPMLAFGHGSNYGHLPWIFAAIFGVAAVDLVIVRIWAARVGRSEQVAPTWTAGEYVPPPVDAVPTFTSSDDGIRVQTLDTLARLRDSGALTKDEYEAEKKRVLEGF</sequence>
<dbReference type="OrthoDB" id="5996503at2"/>
<dbReference type="RefSeq" id="WP_140688244.1">
    <property type="nucleotide sequence ID" value="NZ_RCZG01000001.1"/>
</dbReference>
<dbReference type="InterPro" id="IPR018649">
    <property type="entry name" value="SHOCT"/>
</dbReference>
<dbReference type="AlphaFoldDB" id="A0A502EI11"/>
<keyword evidence="1" id="KW-0472">Membrane</keyword>
<keyword evidence="4" id="KW-1185">Reference proteome</keyword>
<name>A0A502EI11_9MYCO</name>
<gene>
    <name evidence="3" type="ORF">EAH80_04515</name>
</gene>
<protein>
    <submittedName>
        <fullName evidence="3">SHOCT domain-containing protein</fullName>
    </submittedName>
</protein>
<keyword evidence="1" id="KW-0812">Transmembrane</keyword>
<evidence type="ECO:0000313" key="3">
    <source>
        <dbReference type="EMBL" id="TPG37117.1"/>
    </source>
</evidence>
<evidence type="ECO:0000256" key="1">
    <source>
        <dbReference type="SAM" id="Phobius"/>
    </source>
</evidence>
<feature type="transmembrane region" description="Helical" evidence="1">
    <location>
        <begin position="153"/>
        <end position="173"/>
    </location>
</feature>
<reference evidence="3 4" key="1">
    <citation type="journal article" date="2019" name="Environ. Microbiol.">
        <title>Species interactions and distinct microbial communities in high Arctic permafrost affected cryosols are associated with the CH4 and CO2 gas fluxes.</title>
        <authorList>
            <person name="Altshuler I."/>
            <person name="Hamel J."/>
            <person name="Turney S."/>
            <person name="Magnuson E."/>
            <person name="Levesque R."/>
            <person name="Greer C."/>
            <person name="Whyte L.G."/>
        </authorList>
    </citation>
    <scope>NUCLEOTIDE SEQUENCE [LARGE SCALE GENOMIC DNA]</scope>
    <source>
        <strain evidence="3 4">S5.20</strain>
    </source>
</reference>
<feature type="domain" description="SHOCT" evidence="2">
    <location>
        <begin position="213"/>
        <end position="239"/>
    </location>
</feature>
<keyword evidence="1" id="KW-1133">Transmembrane helix</keyword>
<dbReference type="Pfam" id="PF09851">
    <property type="entry name" value="SHOCT"/>
    <property type="match status" value="1"/>
</dbReference>
<evidence type="ECO:0000313" key="4">
    <source>
        <dbReference type="Proteomes" id="UP000320095"/>
    </source>
</evidence>
<proteinExistence type="predicted"/>
<evidence type="ECO:0000259" key="2">
    <source>
        <dbReference type="Pfam" id="PF09851"/>
    </source>
</evidence>
<dbReference type="Proteomes" id="UP000320095">
    <property type="component" value="Unassembled WGS sequence"/>
</dbReference>